<keyword evidence="3 6" id="KW-0812">Transmembrane</keyword>
<feature type="transmembrane region" description="Helical" evidence="6">
    <location>
        <begin position="36"/>
        <end position="53"/>
    </location>
</feature>
<reference evidence="8 9" key="1">
    <citation type="submission" date="2018-08" db="EMBL/GenBank/DDBJ databases">
        <title>Genomic Encyclopedia of Type Strains, Phase IV (KMG-IV): sequencing the most valuable type-strain genomes for metagenomic binning, comparative biology and taxonomic classification.</title>
        <authorList>
            <person name="Goeker M."/>
        </authorList>
    </citation>
    <scope>NUCLEOTIDE SEQUENCE [LARGE SCALE GENOMIC DNA]</scope>
    <source>
        <strain evidence="8 9">BW863</strain>
    </source>
</reference>
<keyword evidence="5 6" id="KW-0472">Membrane</keyword>
<evidence type="ECO:0000256" key="1">
    <source>
        <dbReference type="ARBA" id="ARBA00004141"/>
    </source>
</evidence>
<name>A0A3D9YXA7_9HYPH</name>
<dbReference type="GO" id="GO:0000271">
    <property type="term" value="P:polysaccharide biosynthetic process"/>
    <property type="evidence" value="ECO:0007669"/>
    <property type="project" value="InterPro"/>
</dbReference>
<evidence type="ECO:0000256" key="4">
    <source>
        <dbReference type="ARBA" id="ARBA00022989"/>
    </source>
</evidence>
<dbReference type="PANTHER" id="PTHR38459:SF1">
    <property type="entry name" value="PROPHAGE BACTOPRENOL-LINKED GLUCOSE TRANSLOCASE HOMOLOG"/>
    <property type="match status" value="1"/>
</dbReference>
<sequence>MRGAQREIFLFAGVGIVGFLVDAGVFHLLVAWLGLYFARVWSFLCAACTTWWLNRARTFRNRRSGHIPAFELAIYIALMLGGGGINYTVYAVMVHNIPLVHLHPILGIACGSLAGMALNFFSSRQLLFRRFRFSLATNFVNDAAAPRAASSSIHEGTECPSKLIF</sequence>
<protein>
    <submittedName>
        <fullName evidence="8">Putative flippase GtrA</fullName>
    </submittedName>
</protein>
<dbReference type="InterPro" id="IPR051401">
    <property type="entry name" value="GtrA_CellWall_Glycosyl"/>
</dbReference>
<evidence type="ECO:0000256" key="6">
    <source>
        <dbReference type="SAM" id="Phobius"/>
    </source>
</evidence>
<dbReference type="OrthoDB" id="7360864at2"/>
<evidence type="ECO:0000259" key="7">
    <source>
        <dbReference type="Pfam" id="PF04138"/>
    </source>
</evidence>
<gene>
    <name evidence="8" type="ORF">DES32_1015</name>
</gene>
<feature type="transmembrane region" description="Helical" evidence="6">
    <location>
        <begin position="73"/>
        <end position="93"/>
    </location>
</feature>
<dbReference type="GO" id="GO:0005886">
    <property type="term" value="C:plasma membrane"/>
    <property type="evidence" value="ECO:0007669"/>
    <property type="project" value="TreeGrafter"/>
</dbReference>
<dbReference type="Proteomes" id="UP000256900">
    <property type="component" value="Unassembled WGS sequence"/>
</dbReference>
<dbReference type="AlphaFoldDB" id="A0A3D9YXA7"/>
<comment type="subcellular location">
    <subcellularLocation>
        <location evidence="1">Membrane</location>
        <topology evidence="1">Multi-pass membrane protein</topology>
    </subcellularLocation>
</comment>
<organism evidence="8 9">
    <name type="scientific">Methylovirgula ligni</name>
    <dbReference type="NCBI Taxonomy" id="569860"/>
    <lineage>
        <taxon>Bacteria</taxon>
        <taxon>Pseudomonadati</taxon>
        <taxon>Pseudomonadota</taxon>
        <taxon>Alphaproteobacteria</taxon>
        <taxon>Hyphomicrobiales</taxon>
        <taxon>Beijerinckiaceae</taxon>
        <taxon>Methylovirgula</taxon>
    </lineage>
</organism>
<comment type="caution">
    <text evidence="8">The sequence shown here is derived from an EMBL/GenBank/DDBJ whole genome shotgun (WGS) entry which is preliminary data.</text>
</comment>
<dbReference type="RefSeq" id="WP_115835603.1">
    <property type="nucleotide sequence ID" value="NZ_CP025086.1"/>
</dbReference>
<feature type="transmembrane region" description="Helical" evidence="6">
    <location>
        <begin position="105"/>
        <end position="122"/>
    </location>
</feature>
<comment type="similarity">
    <text evidence="2">Belongs to the GtrA family.</text>
</comment>
<evidence type="ECO:0000256" key="5">
    <source>
        <dbReference type="ARBA" id="ARBA00023136"/>
    </source>
</evidence>
<proteinExistence type="inferred from homology"/>
<feature type="transmembrane region" description="Helical" evidence="6">
    <location>
        <begin position="9"/>
        <end position="30"/>
    </location>
</feature>
<dbReference type="Pfam" id="PF04138">
    <property type="entry name" value="GtrA_DPMS_TM"/>
    <property type="match status" value="1"/>
</dbReference>
<accession>A0A3D9YXA7</accession>
<evidence type="ECO:0000256" key="3">
    <source>
        <dbReference type="ARBA" id="ARBA00022692"/>
    </source>
</evidence>
<evidence type="ECO:0000313" key="9">
    <source>
        <dbReference type="Proteomes" id="UP000256900"/>
    </source>
</evidence>
<dbReference type="PANTHER" id="PTHR38459">
    <property type="entry name" value="PROPHAGE BACTOPRENOL-LINKED GLUCOSE TRANSLOCASE HOMOLOG"/>
    <property type="match status" value="1"/>
</dbReference>
<evidence type="ECO:0000256" key="2">
    <source>
        <dbReference type="ARBA" id="ARBA00009399"/>
    </source>
</evidence>
<keyword evidence="4 6" id="KW-1133">Transmembrane helix</keyword>
<evidence type="ECO:0000313" key="8">
    <source>
        <dbReference type="EMBL" id="REF87394.1"/>
    </source>
</evidence>
<feature type="domain" description="GtrA/DPMS transmembrane" evidence="7">
    <location>
        <begin position="11"/>
        <end position="128"/>
    </location>
</feature>
<dbReference type="EMBL" id="QUMO01000002">
    <property type="protein sequence ID" value="REF87394.1"/>
    <property type="molecule type" value="Genomic_DNA"/>
</dbReference>
<keyword evidence="9" id="KW-1185">Reference proteome</keyword>
<dbReference type="InterPro" id="IPR007267">
    <property type="entry name" value="GtrA_DPMS_TM"/>
</dbReference>